<dbReference type="GO" id="GO:0005044">
    <property type="term" value="F:scavenger receptor activity"/>
    <property type="evidence" value="ECO:0007669"/>
    <property type="project" value="InterPro"/>
</dbReference>
<name>A0A9W3AIU6_BIOGL</name>
<dbReference type="OMA" id="DNGKCSK"/>
<accession>A0A9W3AIU6</accession>
<keyword evidence="3" id="KW-0472">Membrane</keyword>
<feature type="compositionally biased region" description="Basic and acidic residues" evidence="2">
    <location>
        <begin position="771"/>
        <end position="784"/>
    </location>
</feature>
<dbReference type="GeneID" id="106066309"/>
<feature type="region of interest" description="Disordered" evidence="2">
    <location>
        <begin position="766"/>
        <end position="788"/>
    </location>
</feature>
<keyword evidence="6" id="KW-1185">Reference proteome</keyword>
<feature type="domain" description="EGF-like" evidence="5">
    <location>
        <begin position="622"/>
        <end position="656"/>
    </location>
</feature>
<evidence type="ECO:0000313" key="7">
    <source>
        <dbReference type="RefSeq" id="XP_055887203.1"/>
    </source>
</evidence>
<keyword evidence="3" id="KW-1133">Transmembrane helix</keyword>
<evidence type="ECO:0000256" key="4">
    <source>
        <dbReference type="SAM" id="SignalP"/>
    </source>
</evidence>
<dbReference type="Gene3D" id="2.170.300.10">
    <property type="entry name" value="Tie2 ligand-binding domain superfamily"/>
    <property type="match status" value="2"/>
</dbReference>
<evidence type="ECO:0000256" key="2">
    <source>
        <dbReference type="SAM" id="MobiDB-lite"/>
    </source>
</evidence>
<evidence type="ECO:0000256" key="3">
    <source>
        <dbReference type="SAM" id="Phobius"/>
    </source>
</evidence>
<feature type="signal peptide" evidence="4">
    <location>
        <begin position="1"/>
        <end position="24"/>
    </location>
</feature>
<dbReference type="PANTHER" id="PTHR24043">
    <property type="entry name" value="SCAVENGER RECEPTOR CLASS F"/>
    <property type="match status" value="1"/>
</dbReference>
<organism evidence="6 7">
    <name type="scientific">Biomphalaria glabrata</name>
    <name type="common">Bloodfluke planorb</name>
    <name type="synonym">Freshwater snail</name>
    <dbReference type="NCBI Taxonomy" id="6526"/>
    <lineage>
        <taxon>Eukaryota</taxon>
        <taxon>Metazoa</taxon>
        <taxon>Spiralia</taxon>
        <taxon>Lophotrochozoa</taxon>
        <taxon>Mollusca</taxon>
        <taxon>Gastropoda</taxon>
        <taxon>Heterobranchia</taxon>
        <taxon>Euthyneura</taxon>
        <taxon>Panpulmonata</taxon>
        <taxon>Hygrophila</taxon>
        <taxon>Lymnaeoidea</taxon>
        <taxon>Planorbidae</taxon>
        <taxon>Biomphalaria</taxon>
    </lineage>
</organism>
<feature type="domain" description="EGF-like" evidence="5">
    <location>
        <begin position="658"/>
        <end position="687"/>
    </location>
</feature>
<dbReference type="AlphaFoldDB" id="A0A9W3AIU6"/>
<dbReference type="SMART" id="SM00181">
    <property type="entry name" value="EGF"/>
    <property type="match status" value="7"/>
</dbReference>
<gene>
    <name evidence="7" type="primary">LOC106066309</name>
</gene>
<feature type="chain" id="PRO_5040992194" evidence="4">
    <location>
        <begin position="25"/>
        <end position="804"/>
    </location>
</feature>
<feature type="domain" description="EGF-like" evidence="5">
    <location>
        <begin position="340"/>
        <end position="369"/>
    </location>
</feature>
<dbReference type="InterPro" id="IPR042635">
    <property type="entry name" value="MEGF10/SREC1/2-like"/>
</dbReference>
<dbReference type="SUPFAM" id="SSF49785">
    <property type="entry name" value="Galactose-binding domain-like"/>
    <property type="match status" value="1"/>
</dbReference>
<evidence type="ECO:0000256" key="1">
    <source>
        <dbReference type="ARBA" id="ARBA00022536"/>
    </source>
</evidence>
<feature type="domain" description="EGF-like" evidence="5">
    <location>
        <begin position="380"/>
        <end position="414"/>
    </location>
</feature>
<dbReference type="Gene3D" id="2.60.120.260">
    <property type="entry name" value="Galactose-binding domain-like"/>
    <property type="match status" value="1"/>
</dbReference>
<dbReference type="OrthoDB" id="10252017at2759"/>
<keyword evidence="3" id="KW-0812">Transmembrane</keyword>
<feature type="domain" description="EGF-like" evidence="5">
    <location>
        <begin position="38"/>
        <end position="65"/>
    </location>
</feature>
<keyword evidence="1" id="KW-0245">EGF-like domain</keyword>
<feature type="domain" description="EGF-like" evidence="5">
    <location>
        <begin position="433"/>
        <end position="473"/>
    </location>
</feature>
<dbReference type="PANTHER" id="PTHR24043:SF8">
    <property type="entry name" value="EGF-LIKE DOMAIN-CONTAINING PROTEIN"/>
    <property type="match status" value="1"/>
</dbReference>
<reference evidence="7" key="1">
    <citation type="submission" date="2025-08" db="UniProtKB">
        <authorList>
            <consortium name="RefSeq"/>
        </authorList>
    </citation>
    <scope>IDENTIFICATION</scope>
</reference>
<keyword evidence="4" id="KW-0732">Signal</keyword>
<dbReference type="Proteomes" id="UP001165740">
    <property type="component" value="Chromosome 5"/>
</dbReference>
<proteinExistence type="predicted"/>
<evidence type="ECO:0000259" key="5">
    <source>
        <dbReference type="SMART" id="SM00181"/>
    </source>
</evidence>
<feature type="transmembrane region" description="Helical" evidence="3">
    <location>
        <begin position="706"/>
        <end position="728"/>
    </location>
</feature>
<sequence length="804" mass="86867">MALYDERTICVCLVCVLCIHMIASQDDWFGPNQEFKCHCESNCSSDGTCLGNGSCARGWFGLKCQHQDLILLDNTTISTNASILTDQDDRSCMDISGQTIVVTFNVSYVFTWMRVALQDMAFLSGFTVQFSKTASMTPEIECANQKYFLVDNSTLDIECDLPDAIRTIIITGARQTSLCSLYINGGRNVALKQTTWQTSTYTQLGLGVGDASKAVDGDTNSIFSGNSCTHSGITDSKPMWTVDFPLSEITRYVIYNRGEFLMDRLAKFVLTGENSGLQTFYYNDPSDLGLPVYIVIDAAKHSLTQVTINSTTVFLTLCEVEIYGECPAGTYTTSDLQCTNCPAACPNTCHSDGGSCSVCLGYSNPPACTLVCSTGRFGIYCAQTCPSNCFGNICDPETGQCSKCTPGFYGGSCDKVCVESFWGQNCSQPCNPNCQARLCHNINGECIRGCVAGFVSPTCTQACPAGQWGVNCTNSCSVNCYVQSCDKTTGTCDKGCQGFSDPPSCKTACPAGQWGVNCTNSCSVNCYGQSCDKTTGICDKGCQGFSDPPSCTTECAKGNWGPNCHFDCRNSCFNLSCDSQTGKCDSGCDGFMDAPDCTVECKTGKWGRNCVNQCNFQCKDQSCDRVTGLCDYTCDSLTNLSCPADCPKGYHGSNCTLDCSSTCKDLLCNRLGYCIACVSDYTGRYCEKVQLGLASETSGLTFSSGVGIGVAVGALVIILIDVVIVIICRTRLTTLRAKSNDELKHGTRLQSYDGVKQINEYNHSYEPSRSTFEEKGKSHKKQDGDANETIQYENTSNTVYETIG</sequence>
<evidence type="ECO:0000313" key="6">
    <source>
        <dbReference type="Proteomes" id="UP001165740"/>
    </source>
</evidence>
<protein>
    <submittedName>
        <fullName evidence="7">Cell death abnormality protein 1-like isoform X1</fullName>
    </submittedName>
</protein>
<dbReference type="InterPro" id="IPR008979">
    <property type="entry name" value="Galactose-bd-like_sf"/>
</dbReference>
<feature type="domain" description="EGF-like" evidence="5">
    <location>
        <begin position="484"/>
        <end position="519"/>
    </location>
</feature>
<dbReference type="InterPro" id="IPR000742">
    <property type="entry name" value="EGF"/>
</dbReference>
<dbReference type="RefSeq" id="XP_055887203.1">
    <property type="nucleotide sequence ID" value="XM_056031228.1"/>
</dbReference>